<gene>
    <name evidence="1" type="ORF">IHE45_20G035500</name>
</gene>
<evidence type="ECO:0000313" key="1">
    <source>
        <dbReference type="EMBL" id="KAH7651105.1"/>
    </source>
</evidence>
<keyword evidence="1" id="KW-0808">Transferase</keyword>
<keyword evidence="2" id="KW-1185">Reference proteome</keyword>
<name>A0ACB7TT32_DIOAL</name>
<comment type="caution">
    <text evidence="1">The sequence shown here is derived from an EMBL/GenBank/DDBJ whole genome shotgun (WGS) entry which is preliminary data.</text>
</comment>
<sequence length="852" mass="95367">MGKAKTKGKQRLDKFYHLAKEQGYRSRAAFKLHQLDAKFSLLSSSRSVLDLCAAPGGWLQVAVRRAPVGAFILGVDLHPIRPIKGAESIVEDITTPRCRSTIKRLMGQHGVSAFSLVLHDGSPNVGGAWAQEATSQSALVVDSIRLATEFLAPQGTFVTKVFRSQDYSAIIYCMKQLFEKVEVTKPVASRSTSAEIYVIGLKYKAPAKIDPRLLDVKHLFQGVTDAPKVVDVLRGTKQKRNREGYEDGSSILRKVGKASDFIWSETPLEFLGSVTELSFEDPACLSIKNHELTSDEVRSLCADLCVLDKHSFKHLLKWRMRIRKELLSSKKVASKAAETDNDTKSNVDEDDVKGNEDDRLLGEMEELTFALEHKKKRQKKLLAKRRAKDKVRKATGMQVDATEDSYNDNSLFSLSSIKGKKELSAIHTAELNHEDGEFTDSENEEMRAAVYHDTADSPGDSDEDQKRYDEQLEEMLDQAYERYITRKGGSTKPTKRAKRVASTDGADLMEGGDDDVAPSDYDSDHDENGQEMNPLMVSLHEEEPATQEQIMDKWFSQDVFARAATQGEFEKSDSDDEGEEKLPRISKKIKEKAAGAKDLTKPKSRVSQQEDFEIVPAEPIKASDDDDDDDDDSSSDTSEDLDDIEKAEISALGVKMLRKKLRNQIVDDGYNRYMFDDDEDQLPLWFVQEEKKHSQPIKPVTREEVAAMRAQFREIDARPAKKVAEAKARKKRIAMKKMENARQKANAISDQTDISERSKDKMINQLYKKAMPKRPQKEYVVAKKGVQVKPGKGKVLVDRRMKKDARSRGTGKSGKGKKMKSSAKGKVKGQKNRGASKASAKGNKGGRKGMKA</sequence>
<dbReference type="EC" id="2.1.1.167" evidence="1"/>
<dbReference type="Proteomes" id="UP000827976">
    <property type="component" value="Chromosome 20"/>
</dbReference>
<accession>A0ACB7TT32</accession>
<reference evidence="2" key="1">
    <citation type="journal article" date="2022" name="Nat. Commun.">
        <title>Chromosome evolution and the genetic basis of agronomically important traits in greater yam.</title>
        <authorList>
            <person name="Bredeson J.V."/>
            <person name="Lyons J.B."/>
            <person name="Oniyinde I.O."/>
            <person name="Okereke N.R."/>
            <person name="Kolade O."/>
            <person name="Nnabue I."/>
            <person name="Nwadili C.O."/>
            <person name="Hribova E."/>
            <person name="Parker M."/>
            <person name="Nwogha J."/>
            <person name="Shu S."/>
            <person name="Carlson J."/>
            <person name="Kariba R."/>
            <person name="Muthemba S."/>
            <person name="Knop K."/>
            <person name="Barton G.J."/>
            <person name="Sherwood A.V."/>
            <person name="Lopez-Montes A."/>
            <person name="Asiedu R."/>
            <person name="Jamnadass R."/>
            <person name="Muchugi A."/>
            <person name="Goodstein D."/>
            <person name="Egesi C.N."/>
            <person name="Featherston J."/>
            <person name="Asfaw A."/>
            <person name="Simpson G.G."/>
            <person name="Dolezel J."/>
            <person name="Hendre P.S."/>
            <person name="Van Deynze A."/>
            <person name="Kumar P.L."/>
            <person name="Obidiegwu J.E."/>
            <person name="Bhattacharjee R."/>
            <person name="Rokhsar D.S."/>
        </authorList>
    </citation>
    <scope>NUCLEOTIDE SEQUENCE [LARGE SCALE GENOMIC DNA]</scope>
    <source>
        <strain evidence="2">cv. TDa95/00328</strain>
    </source>
</reference>
<organism evidence="1 2">
    <name type="scientific">Dioscorea alata</name>
    <name type="common">Purple yam</name>
    <dbReference type="NCBI Taxonomy" id="55571"/>
    <lineage>
        <taxon>Eukaryota</taxon>
        <taxon>Viridiplantae</taxon>
        <taxon>Streptophyta</taxon>
        <taxon>Embryophyta</taxon>
        <taxon>Tracheophyta</taxon>
        <taxon>Spermatophyta</taxon>
        <taxon>Magnoliopsida</taxon>
        <taxon>Liliopsida</taxon>
        <taxon>Dioscoreales</taxon>
        <taxon>Dioscoreaceae</taxon>
        <taxon>Dioscorea</taxon>
    </lineage>
</organism>
<dbReference type="EMBL" id="CM037030">
    <property type="protein sequence ID" value="KAH7651105.1"/>
    <property type="molecule type" value="Genomic_DNA"/>
</dbReference>
<proteinExistence type="predicted"/>
<protein>
    <submittedName>
        <fullName evidence="1">AdoMet-dependent rRNA methyltransferase Spb1-like protein</fullName>
        <ecNumber evidence="1">2.1.1.167</ecNumber>
    </submittedName>
</protein>
<evidence type="ECO:0000313" key="2">
    <source>
        <dbReference type="Proteomes" id="UP000827976"/>
    </source>
</evidence>